<dbReference type="STRING" id="74649.A0A2P6PY36"/>
<comment type="caution">
    <text evidence="2">The sequence shown here is derived from an EMBL/GenBank/DDBJ whole genome shotgun (WGS) entry which is preliminary data.</text>
</comment>
<gene>
    <name evidence="2" type="ORF">RchiOBHm_Chr6g0298691</name>
</gene>
<dbReference type="Gene3D" id="1.20.1280.50">
    <property type="match status" value="1"/>
</dbReference>
<sequence>MRKRKKNNDIGNNLVNRISVLPDEILASILSLLALKEAQATSVLSRRWRHMWASTVTLNFDSAPTMWSFVHSSTSSKSYNLKSKVEGKISRFVPWINSVVKQHNVPCIELFRVRSHQSRIRRFH</sequence>
<dbReference type="InterPro" id="IPR036047">
    <property type="entry name" value="F-box-like_dom_sf"/>
</dbReference>
<reference evidence="2 3" key="1">
    <citation type="journal article" date="2018" name="Nat. Genet.">
        <title>The Rosa genome provides new insights in the design of modern roses.</title>
        <authorList>
            <person name="Bendahmane M."/>
        </authorList>
    </citation>
    <scope>NUCLEOTIDE SEQUENCE [LARGE SCALE GENOMIC DNA]</scope>
    <source>
        <strain evidence="3">cv. Old Blush</strain>
    </source>
</reference>
<dbReference type="EMBL" id="PDCK01000044">
    <property type="protein sequence ID" value="PRQ26816.1"/>
    <property type="molecule type" value="Genomic_DNA"/>
</dbReference>
<name>A0A2P6PY36_ROSCH</name>
<dbReference type="Proteomes" id="UP000238479">
    <property type="component" value="Chromosome 6"/>
</dbReference>
<proteinExistence type="predicted"/>
<dbReference type="InterPro" id="IPR001810">
    <property type="entry name" value="F-box_dom"/>
</dbReference>
<keyword evidence="3" id="KW-1185">Reference proteome</keyword>
<dbReference type="SUPFAM" id="SSF81383">
    <property type="entry name" value="F-box domain"/>
    <property type="match status" value="1"/>
</dbReference>
<dbReference type="Gramene" id="PRQ26816">
    <property type="protein sequence ID" value="PRQ26816"/>
    <property type="gene ID" value="RchiOBHm_Chr6g0298691"/>
</dbReference>
<protein>
    <submittedName>
        <fullName evidence="2">Putative F-box domain-containing protein</fullName>
    </submittedName>
</protein>
<feature type="domain" description="F-box" evidence="1">
    <location>
        <begin position="15"/>
        <end position="63"/>
    </location>
</feature>
<evidence type="ECO:0000313" key="3">
    <source>
        <dbReference type="Proteomes" id="UP000238479"/>
    </source>
</evidence>
<dbReference type="PANTHER" id="PTHR31293:SF12">
    <property type="entry name" value="RNI-LIKE SUPERFAMILY PROTEIN"/>
    <property type="match status" value="1"/>
</dbReference>
<evidence type="ECO:0000259" key="1">
    <source>
        <dbReference type="PROSITE" id="PS50181"/>
    </source>
</evidence>
<organism evidence="2 3">
    <name type="scientific">Rosa chinensis</name>
    <name type="common">China rose</name>
    <dbReference type="NCBI Taxonomy" id="74649"/>
    <lineage>
        <taxon>Eukaryota</taxon>
        <taxon>Viridiplantae</taxon>
        <taxon>Streptophyta</taxon>
        <taxon>Embryophyta</taxon>
        <taxon>Tracheophyta</taxon>
        <taxon>Spermatophyta</taxon>
        <taxon>Magnoliopsida</taxon>
        <taxon>eudicotyledons</taxon>
        <taxon>Gunneridae</taxon>
        <taxon>Pentapetalae</taxon>
        <taxon>rosids</taxon>
        <taxon>fabids</taxon>
        <taxon>Rosales</taxon>
        <taxon>Rosaceae</taxon>
        <taxon>Rosoideae</taxon>
        <taxon>Rosoideae incertae sedis</taxon>
        <taxon>Rosa</taxon>
    </lineage>
</organism>
<dbReference type="PROSITE" id="PS50181">
    <property type="entry name" value="FBOX"/>
    <property type="match status" value="1"/>
</dbReference>
<accession>A0A2P6PY36</accession>
<evidence type="ECO:0000313" key="2">
    <source>
        <dbReference type="EMBL" id="PRQ26816.1"/>
    </source>
</evidence>
<dbReference type="Pfam" id="PF00646">
    <property type="entry name" value="F-box"/>
    <property type="match status" value="1"/>
</dbReference>
<dbReference type="AlphaFoldDB" id="A0A2P6PY36"/>
<dbReference type="PANTHER" id="PTHR31293">
    <property type="entry name" value="RNI-LIKE SUPERFAMILY PROTEIN"/>
    <property type="match status" value="1"/>
</dbReference>
<dbReference type="OMA" id="YLWASTK"/>
<dbReference type="InterPro" id="IPR055294">
    <property type="entry name" value="FBL60-like"/>
</dbReference>